<feature type="transmembrane region" description="Helical" evidence="1">
    <location>
        <begin position="127"/>
        <end position="148"/>
    </location>
</feature>
<sequence>MRAVVRAFLSPGVWLVVGVQFLMQLVLRQGLPAGEAGPDPLLTLALAAFMMGFAYLQAGAYRGLAQGAERLTLRETATAGAALFVRFLWLFLKLGLVAALVFNLFALLLLTGADMRPEALLRQLVPYMAPLLAALGFVFAYWLPLVFVSGDFRLFATWRRALATAWQRLPQSGFLALILFLPVALFALLPEATPAAVLLPLSLIASLFGWIAYIYCAEWLRDQSPRAPIGV</sequence>
<evidence type="ECO:0000313" key="3">
    <source>
        <dbReference type="Proteomes" id="UP000179334"/>
    </source>
</evidence>
<reference evidence="2 3" key="1">
    <citation type="journal article" date="2016" name="Nat. Commun.">
        <title>Thousands of microbial genomes shed light on interconnected biogeochemical processes in an aquifer system.</title>
        <authorList>
            <person name="Anantharaman K."/>
            <person name="Brown C.T."/>
            <person name="Hug L.A."/>
            <person name="Sharon I."/>
            <person name="Castelle C.J."/>
            <person name="Probst A.J."/>
            <person name="Thomas B.C."/>
            <person name="Singh A."/>
            <person name="Wilkins M.J."/>
            <person name="Karaoz U."/>
            <person name="Brodie E.L."/>
            <person name="Williams K.H."/>
            <person name="Hubbard S.S."/>
            <person name="Banfield J.F."/>
        </authorList>
    </citation>
    <scope>NUCLEOTIDE SEQUENCE [LARGE SCALE GENOMIC DNA]</scope>
</reference>
<dbReference type="EMBL" id="MFSR01000060">
    <property type="protein sequence ID" value="OGI38922.1"/>
    <property type="molecule type" value="Genomic_DNA"/>
</dbReference>
<keyword evidence="1" id="KW-0472">Membrane</keyword>
<dbReference type="Proteomes" id="UP000179334">
    <property type="component" value="Unassembled WGS sequence"/>
</dbReference>
<evidence type="ECO:0000313" key="2">
    <source>
        <dbReference type="EMBL" id="OGI38922.1"/>
    </source>
</evidence>
<feature type="transmembrane region" description="Helical" evidence="1">
    <location>
        <begin position="195"/>
        <end position="216"/>
    </location>
</feature>
<proteinExistence type="predicted"/>
<feature type="transmembrane region" description="Helical" evidence="1">
    <location>
        <begin position="42"/>
        <end position="62"/>
    </location>
</feature>
<accession>A0A1F6T162</accession>
<feature type="transmembrane region" description="Helical" evidence="1">
    <location>
        <begin position="83"/>
        <end position="107"/>
    </location>
</feature>
<organism evidence="2 3">
    <name type="scientific">Candidatus Muproteobacteria bacterium RBG_16_64_10</name>
    <dbReference type="NCBI Taxonomy" id="1817757"/>
    <lineage>
        <taxon>Bacteria</taxon>
        <taxon>Pseudomonadati</taxon>
        <taxon>Pseudomonadota</taxon>
        <taxon>Candidatus Muproteobacteria</taxon>
    </lineage>
</organism>
<comment type="caution">
    <text evidence="2">The sequence shown here is derived from an EMBL/GenBank/DDBJ whole genome shotgun (WGS) entry which is preliminary data.</text>
</comment>
<name>A0A1F6T162_9PROT</name>
<keyword evidence="1" id="KW-0812">Transmembrane</keyword>
<evidence type="ECO:0000256" key="1">
    <source>
        <dbReference type="SAM" id="Phobius"/>
    </source>
</evidence>
<dbReference type="AlphaFoldDB" id="A0A1F6T162"/>
<feature type="transmembrane region" description="Helical" evidence="1">
    <location>
        <begin position="169"/>
        <end position="189"/>
    </location>
</feature>
<gene>
    <name evidence="2" type="ORF">A2V91_02460</name>
</gene>
<feature type="transmembrane region" description="Helical" evidence="1">
    <location>
        <begin position="7"/>
        <end position="27"/>
    </location>
</feature>
<protein>
    <submittedName>
        <fullName evidence="2">Uncharacterized protein</fullName>
    </submittedName>
</protein>
<keyword evidence="1" id="KW-1133">Transmembrane helix</keyword>